<dbReference type="Proteomes" id="UP000298327">
    <property type="component" value="Unassembled WGS sequence"/>
</dbReference>
<accession>A0A4Y9YUV9</accession>
<keyword evidence="1" id="KW-0479">Metal-binding</keyword>
<dbReference type="EMBL" id="SEOQ01000287">
    <property type="protein sequence ID" value="TFY66002.1"/>
    <property type="molecule type" value="Genomic_DNA"/>
</dbReference>
<comment type="similarity">
    <text evidence="1">Belongs to the iron/ascorbate-dependent oxidoreductase family.</text>
</comment>
<comment type="caution">
    <text evidence="3">The sequence shown here is derived from an EMBL/GenBank/DDBJ whole genome shotgun (WGS) entry which is preliminary data.</text>
</comment>
<protein>
    <recommendedName>
        <fullName evidence="2">Fe2OG dioxygenase domain-containing protein</fullName>
    </recommendedName>
</protein>
<dbReference type="Gene3D" id="2.60.120.620">
    <property type="entry name" value="q2cbj1_9rhob like domain"/>
    <property type="match status" value="1"/>
</dbReference>
<keyword evidence="1" id="KW-0408">Iron</keyword>
<dbReference type="PANTHER" id="PTHR33099:SF7">
    <property type="entry name" value="MYND-TYPE DOMAIN-CONTAINING PROTEIN"/>
    <property type="match status" value="1"/>
</dbReference>
<keyword evidence="1" id="KW-0560">Oxidoreductase</keyword>
<dbReference type="GO" id="GO:0016491">
    <property type="term" value="F:oxidoreductase activity"/>
    <property type="evidence" value="ECO:0007669"/>
    <property type="project" value="UniProtKB-KW"/>
</dbReference>
<dbReference type="AlphaFoldDB" id="A0A4Y9YUV9"/>
<gene>
    <name evidence="3" type="ORF">EVG20_g5085</name>
</gene>
<dbReference type="PROSITE" id="PS51471">
    <property type="entry name" value="FE2OG_OXY"/>
    <property type="match status" value="1"/>
</dbReference>
<dbReference type="GO" id="GO:0046872">
    <property type="term" value="F:metal ion binding"/>
    <property type="evidence" value="ECO:0007669"/>
    <property type="project" value="UniProtKB-KW"/>
</dbReference>
<sequence>MSSQPTHPTRTTPEVLKPLRDAITHKPSFVSGTLPLDPQSFLLCHGGVGGGSAWHCLDLAYASAEPVTAGKLDSSSFMTPIVPERTALIDLVRGGLLEGIDATRPIKVELYKLNVYSEGSFFKAHQDTPRSESMFGSLVLVFPTPHKGGALVLREDEQEWTFDSAIALARQAGDTPSIGYIAFFSDVEHEVLRVESGHRVTITFNLYYADIETDSDAPATPALEAGTLLDDPTFLPDGGTLAFGMRHVYPIKDTLKHIPKLLKGSDALVWRISEQLGLTPQVYLHYQEKHMWHGMQLALVPMVPKLDGDCYEDMTLVERLRQDFDAIVIYSRSSWMDIDERINWVTKLRALSRVKSPYMAYGNEAHFACAYGDVCLIVRVGRPGSRTEIVKRQPEKRQF</sequence>
<reference evidence="3 4" key="1">
    <citation type="submission" date="2019-02" db="EMBL/GenBank/DDBJ databases">
        <title>Genome sequencing of the rare red list fungi Dentipellis fragilis.</title>
        <authorList>
            <person name="Buettner E."/>
            <person name="Kellner H."/>
        </authorList>
    </citation>
    <scope>NUCLEOTIDE SEQUENCE [LARGE SCALE GENOMIC DNA]</scope>
    <source>
        <strain evidence="3 4">DSM 105465</strain>
    </source>
</reference>
<dbReference type="InterPro" id="IPR005123">
    <property type="entry name" value="Oxoglu/Fe-dep_dioxygenase_dom"/>
</dbReference>
<organism evidence="3 4">
    <name type="scientific">Dentipellis fragilis</name>
    <dbReference type="NCBI Taxonomy" id="205917"/>
    <lineage>
        <taxon>Eukaryota</taxon>
        <taxon>Fungi</taxon>
        <taxon>Dikarya</taxon>
        <taxon>Basidiomycota</taxon>
        <taxon>Agaricomycotina</taxon>
        <taxon>Agaricomycetes</taxon>
        <taxon>Russulales</taxon>
        <taxon>Hericiaceae</taxon>
        <taxon>Dentipellis</taxon>
    </lineage>
</organism>
<proteinExistence type="inferred from homology"/>
<evidence type="ECO:0000256" key="1">
    <source>
        <dbReference type="RuleBase" id="RU003682"/>
    </source>
</evidence>
<dbReference type="PANTHER" id="PTHR33099">
    <property type="entry name" value="FE2OG DIOXYGENASE DOMAIN-CONTAINING PROTEIN"/>
    <property type="match status" value="1"/>
</dbReference>
<evidence type="ECO:0000259" key="2">
    <source>
        <dbReference type="PROSITE" id="PS51471"/>
    </source>
</evidence>
<feature type="domain" description="Fe2OG dioxygenase" evidence="2">
    <location>
        <begin position="107"/>
        <end position="208"/>
    </location>
</feature>
<evidence type="ECO:0000313" key="3">
    <source>
        <dbReference type="EMBL" id="TFY66002.1"/>
    </source>
</evidence>
<keyword evidence="4" id="KW-1185">Reference proteome</keyword>
<evidence type="ECO:0000313" key="4">
    <source>
        <dbReference type="Proteomes" id="UP000298327"/>
    </source>
</evidence>
<dbReference type="InterPro" id="IPR044862">
    <property type="entry name" value="Pro_4_hyd_alph_FE2OG_OXY"/>
</dbReference>
<name>A0A4Y9YUV9_9AGAM</name>
<dbReference type="Pfam" id="PF13640">
    <property type="entry name" value="2OG-FeII_Oxy_3"/>
    <property type="match status" value="1"/>
</dbReference>
<dbReference type="OrthoDB" id="27483at2759"/>